<dbReference type="Pfam" id="PF05235">
    <property type="entry name" value="CHAD"/>
    <property type="match status" value="1"/>
</dbReference>
<evidence type="ECO:0000259" key="1">
    <source>
        <dbReference type="PROSITE" id="PS51708"/>
    </source>
</evidence>
<feature type="domain" description="CHAD" evidence="1">
    <location>
        <begin position="9"/>
        <end position="286"/>
    </location>
</feature>
<evidence type="ECO:0000313" key="2">
    <source>
        <dbReference type="EMBL" id="MDR7194599.1"/>
    </source>
</evidence>
<dbReference type="EMBL" id="JAVDWO010000017">
    <property type="protein sequence ID" value="MDR7194599.1"/>
    <property type="molecule type" value="Genomic_DNA"/>
</dbReference>
<dbReference type="RefSeq" id="WP_310238118.1">
    <property type="nucleotide sequence ID" value="NZ_JAVDWO010000017.1"/>
</dbReference>
<proteinExistence type="predicted"/>
<reference evidence="2 3" key="1">
    <citation type="submission" date="2023-07" db="EMBL/GenBank/DDBJ databases">
        <title>Sorghum-associated microbial communities from plants grown in Nebraska, USA.</title>
        <authorList>
            <person name="Schachtman D."/>
        </authorList>
    </citation>
    <scope>NUCLEOTIDE SEQUENCE [LARGE SCALE GENOMIC DNA]</scope>
    <source>
        <strain evidence="2 3">4099</strain>
    </source>
</reference>
<protein>
    <submittedName>
        <fullName evidence="2">CHAD domain-containing protein</fullName>
    </submittedName>
</protein>
<organism evidence="2 3">
    <name type="scientific">Luteimonas terrae</name>
    <dbReference type="NCBI Taxonomy" id="1530191"/>
    <lineage>
        <taxon>Bacteria</taxon>
        <taxon>Pseudomonadati</taxon>
        <taxon>Pseudomonadota</taxon>
        <taxon>Gammaproteobacteria</taxon>
        <taxon>Lysobacterales</taxon>
        <taxon>Lysobacteraceae</taxon>
        <taxon>Luteimonas</taxon>
    </lineage>
</organism>
<accession>A0ABU1Y0Q3</accession>
<gene>
    <name evidence="2" type="ORF">J2W68_003347</name>
</gene>
<dbReference type="PANTHER" id="PTHR39339:SF1">
    <property type="entry name" value="CHAD DOMAIN-CONTAINING PROTEIN"/>
    <property type="match status" value="1"/>
</dbReference>
<dbReference type="Gene3D" id="1.40.20.10">
    <property type="entry name" value="CHAD domain"/>
    <property type="match status" value="1"/>
</dbReference>
<dbReference type="PROSITE" id="PS51708">
    <property type="entry name" value="CHAD"/>
    <property type="match status" value="1"/>
</dbReference>
<dbReference type="SMART" id="SM00880">
    <property type="entry name" value="CHAD"/>
    <property type="match status" value="1"/>
</dbReference>
<dbReference type="Proteomes" id="UP001256588">
    <property type="component" value="Unassembled WGS sequence"/>
</dbReference>
<evidence type="ECO:0000313" key="3">
    <source>
        <dbReference type="Proteomes" id="UP001256588"/>
    </source>
</evidence>
<dbReference type="InterPro" id="IPR038186">
    <property type="entry name" value="CHAD_dom_sf"/>
</dbReference>
<comment type="caution">
    <text evidence="2">The sequence shown here is derived from an EMBL/GenBank/DDBJ whole genome shotgun (WGS) entry which is preliminary data.</text>
</comment>
<dbReference type="PANTHER" id="PTHR39339">
    <property type="entry name" value="SLR1444 PROTEIN"/>
    <property type="match status" value="1"/>
</dbReference>
<keyword evidence="3" id="KW-1185">Reference proteome</keyword>
<dbReference type="InterPro" id="IPR007899">
    <property type="entry name" value="CHAD_dom"/>
</dbReference>
<sequence>MAYRIRRKDSKAQASLRRIAREQVQAAIRSIDATAIDHAEAIHDVRKRIKKIRGLLRLVRPGFDDYRAENAAFRGIASPLGPQRDAGVRLETFDDVAATTGNRSNDWATVRQALVRQRQAIAAAHDPEGLLHATRGALRDALVRIDTWRVAEDGFDAFETGLKSSYRRARKAMRAACKHGDDDAFHGWRKRNKDHSLHLRLLQPIWPGPMRATQVCAAGLGEVLGQHHDLAVLAAHVRAMADVPSDAADALETAIGSRQRTLATRAGALGAPLYADPARALVKSWRRRYIAWQSAD</sequence>
<name>A0ABU1Y0Q3_9GAMM</name>